<evidence type="ECO:0000256" key="2">
    <source>
        <dbReference type="SAM" id="Phobius"/>
    </source>
</evidence>
<keyword evidence="2" id="KW-1133">Transmembrane helix</keyword>
<evidence type="ECO:0000313" key="3">
    <source>
        <dbReference type="EMBL" id="CRH05898.1"/>
    </source>
</evidence>
<gene>
    <name evidence="3" type="ORF">MAGMO_1717</name>
</gene>
<evidence type="ECO:0000256" key="1">
    <source>
        <dbReference type="SAM" id="MobiDB-lite"/>
    </source>
</evidence>
<feature type="compositionally biased region" description="Low complexity" evidence="1">
    <location>
        <begin position="38"/>
        <end position="69"/>
    </location>
</feature>
<dbReference type="EMBL" id="LO017727">
    <property type="protein sequence ID" value="CRH05898.1"/>
    <property type="molecule type" value="Genomic_DNA"/>
</dbReference>
<dbReference type="AlphaFoldDB" id="A0A1S7LH94"/>
<accession>A0A1S7LH94</accession>
<feature type="region of interest" description="Disordered" evidence="1">
    <location>
        <begin position="1"/>
        <end position="69"/>
    </location>
</feature>
<sequence length="144" mass="14125">MGIKYSSQDKMMNQPKTDKKKPSSNMMDGPASLLDDVSIATSNNSSSTAATSNAHSSAPAIKSSAHTAGAGHGAMTGCGVGGHMTGPGKVGMMKAMGVAGGMAGGGAAALAGSKLVIGLILVAPAIGIACGTALYYFNHRKGGR</sequence>
<feature type="transmembrane region" description="Helical" evidence="2">
    <location>
        <begin position="92"/>
        <end position="110"/>
    </location>
</feature>
<feature type="compositionally biased region" description="Polar residues" evidence="1">
    <location>
        <begin position="1"/>
        <end position="15"/>
    </location>
</feature>
<reference evidence="3" key="1">
    <citation type="submission" date="2015-04" db="EMBL/GenBank/DDBJ databases">
        <authorList>
            <person name="Syromyatnikov M.Y."/>
            <person name="Popov V.N."/>
        </authorList>
    </citation>
    <scope>NUCLEOTIDE SEQUENCE</scope>
    <source>
        <strain evidence="3">MO-1</strain>
    </source>
</reference>
<keyword evidence="2" id="KW-0472">Membrane</keyword>
<name>A0A1S7LH94_MAGMO</name>
<keyword evidence="2" id="KW-0812">Transmembrane</keyword>
<feature type="transmembrane region" description="Helical" evidence="2">
    <location>
        <begin position="116"/>
        <end position="137"/>
    </location>
</feature>
<organism evidence="3">
    <name type="scientific">Magnetococcus massalia (strain MO-1)</name>
    <dbReference type="NCBI Taxonomy" id="451514"/>
    <lineage>
        <taxon>Bacteria</taxon>
        <taxon>Pseudomonadati</taxon>
        <taxon>Pseudomonadota</taxon>
        <taxon>Magnetococcia</taxon>
        <taxon>Magnetococcales</taxon>
        <taxon>Magnetococcaceae</taxon>
        <taxon>Magnetococcus</taxon>
    </lineage>
</organism>
<protein>
    <submittedName>
        <fullName evidence="3">Uncharacterized protein</fullName>
    </submittedName>
</protein>
<proteinExistence type="predicted"/>